<proteinExistence type="predicted"/>
<feature type="repeat" description="TPR" evidence="5">
    <location>
        <begin position="282"/>
        <end position="315"/>
    </location>
</feature>
<evidence type="ECO:0000256" key="6">
    <source>
        <dbReference type="SAM" id="MobiDB-lite"/>
    </source>
</evidence>
<keyword evidence="1" id="KW-0677">Repeat</keyword>
<keyword evidence="2 5" id="KW-0802">TPR repeat</keyword>
<evidence type="ECO:0000256" key="5">
    <source>
        <dbReference type="PROSITE-ProRule" id="PRU00339"/>
    </source>
</evidence>
<keyword evidence="3 4" id="KW-0694">RNA-binding</keyword>
<evidence type="ECO:0000259" key="7">
    <source>
        <dbReference type="PROSITE" id="PS50102"/>
    </source>
</evidence>
<dbReference type="AlphaFoldDB" id="A0A443QR74"/>
<dbReference type="OrthoDB" id="2017782at2759"/>
<gene>
    <name evidence="8" type="ORF">B4U79_00521</name>
</gene>
<organism evidence="8 9">
    <name type="scientific">Dinothrombium tinctorium</name>
    <dbReference type="NCBI Taxonomy" id="1965070"/>
    <lineage>
        <taxon>Eukaryota</taxon>
        <taxon>Metazoa</taxon>
        <taxon>Ecdysozoa</taxon>
        <taxon>Arthropoda</taxon>
        <taxon>Chelicerata</taxon>
        <taxon>Arachnida</taxon>
        <taxon>Acari</taxon>
        <taxon>Acariformes</taxon>
        <taxon>Trombidiformes</taxon>
        <taxon>Prostigmata</taxon>
        <taxon>Anystina</taxon>
        <taxon>Parasitengona</taxon>
        <taxon>Trombidioidea</taxon>
        <taxon>Trombidiidae</taxon>
        <taxon>Dinothrombium</taxon>
    </lineage>
</organism>
<dbReference type="STRING" id="1965070.A0A443QR74"/>
<dbReference type="CDD" id="cd00590">
    <property type="entry name" value="RRM_SF"/>
    <property type="match status" value="1"/>
</dbReference>
<evidence type="ECO:0000256" key="3">
    <source>
        <dbReference type="ARBA" id="ARBA00022884"/>
    </source>
</evidence>
<dbReference type="SMART" id="SM00360">
    <property type="entry name" value="RRM"/>
    <property type="match status" value="1"/>
</dbReference>
<dbReference type="Proteomes" id="UP000285301">
    <property type="component" value="Unassembled WGS sequence"/>
</dbReference>
<dbReference type="InterPro" id="IPR035979">
    <property type="entry name" value="RBD_domain_sf"/>
</dbReference>
<dbReference type="InterPro" id="IPR019734">
    <property type="entry name" value="TPR_rpt"/>
</dbReference>
<evidence type="ECO:0000313" key="9">
    <source>
        <dbReference type="Proteomes" id="UP000285301"/>
    </source>
</evidence>
<reference evidence="8 9" key="1">
    <citation type="journal article" date="2018" name="Gigascience">
        <title>Genomes of trombidid mites reveal novel predicted allergens and laterally-transferred genes associated with secondary metabolism.</title>
        <authorList>
            <person name="Dong X."/>
            <person name="Chaisiri K."/>
            <person name="Xia D."/>
            <person name="Armstrong S.D."/>
            <person name="Fang Y."/>
            <person name="Donnelly M.J."/>
            <person name="Kadowaki T."/>
            <person name="McGarry J.W."/>
            <person name="Darby A.C."/>
            <person name="Makepeace B.L."/>
        </authorList>
    </citation>
    <scope>NUCLEOTIDE SEQUENCE [LARGE SCALE GENOMIC DNA]</scope>
    <source>
        <strain evidence="8">UoL-WK</strain>
    </source>
</reference>
<name>A0A443QR74_9ACAR</name>
<feature type="region of interest" description="Disordered" evidence="6">
    <location>
        <begin position="151"/>
        <end position="188"/>
    </location>
</feature>
<evidence type="ECO:0000256" key="4">
    <source>
        <dbReference type="PROSITE-ProRule" id="PRU00176"/>
    </source>
</evidence>
<dbReference type="PROSITE" id="PS50102">
    <property type="entry name" value="RRM"/>
    <property type="match status" value="1"/>
</dbReference>
<dbReference type="Pfam" id="PF07719">
    <property type="entry name" value="TPR_2"/>
    <property type="match status" value="1"/>
</dbReference>
<keyword evidence="9" id="KW-1185">Reference proteome</keyword>
<dbReference type="InterPro" id="IPR012677">
    <property type="entry name" value="Nucleotide-bd_a/b_plait_sf"/>
</dbReference>
<dbReference type="InterPro" id="IPR013105">
    <property type="entry name" value="TPR_2"/>
</dbReference>
<sequence>MPRKKKANVGKSSGNKPQSNQQQQQKQESHSQQAQAKSDVQLDDCSDKSIEINPALLHLFRMGIVNGKNSCEKIVTNRTDCSDDECRFDEDEENRENFDNKMKMFAKGAFRIDTEHEKFTGFLKTMKEMKMSEIAQNQRCLKEAMSDLCDSASKKSEDSKNKKSRVEVVSERASSPPPLSSSDDDGEELNLNSAFVTEIAQRKSKTSAISNKSQTPFLEAHYTIEYVDSSDSDSQDSFSSNNDYHHSFSRFFETQQKNNSAADSKAKIRERNIDAKDRVQKSLSFGEQAYNEAKNGNYKAAVDLFKTAIEFNPKNYIFYTNRSMCYDCLFDYESALKDAEIAISLNPIWPKCYYRKGRALMGLKRFEEAEVAFKKVLELEKHECEEAKSELLRCREEAVRQLGYDKQVAMIAAERCRSVKAAVYAVVNCLVFSTKPNGDPLLDDIDSEEDLTLNANSNYPREDINQLFDVTNPFGWKALWVGNLSQNADQTYLRELFCKFGVLSHCGLYKRSEGAYALVHYDNPESPRRAVAAYQGAVIKGISLNDKEKLILRFRPNRDQKKDKYKERLEIGECYYWRTTGCERESCHFQHIPANKGVDIQPWMITPDGKPRNRSKLQQQILKK</sequence>
<dbReference type="InterPro" id="IPR011990">
    <property type="entry name" value="TPR-like_helical_dom_sf"/>
</dbReference>
<dbReference type="EMBL" id="NCKU01004730">
    <property type="protein sequence ID" value="RWS05514.1"/>
    <property type="molecule type" value="Genomic_DNA"/>
</dbReference>
<dbReference type="SUPFAM" id="SSF54928">
    <property type="entry name" value="RNA-binding domain, RBD"/>
    <property type="match status" value="1"/>
</dbReference>
<comment type="caution">
    <text evidence="8">The sequence shown here is derived from an EMBL/GenBank/DDBJ whole genome shotgun (WGS) entry which is preliminary data.</text>
</comment>
<dbReference type="InterPro" id="IPR000504">
    <property type="entry name" value="RRM_dom"/>
</dbReference>
<protein>
    <submittedName>
        <fullName evidence="8">Tetratricopeptide repeat protein 31-like protein</fullName>
    </submittedName>
</protein>
<feature type="region of interest" description="Disordered" evidence="6">
    <location>
        <begin position="605"/>
        <end position="624"/>
    </location>
</feature>
<feature type="repeat" description="TPR" evidence="5">
    <location>
        <begin position="350"/>
        <end position="383"/>
    </location>
</feature>
<evidence type="ECO:0000256" key="1">
    <source>
        <dbReference type="ARBA" id="ARBA00022737"/>
    </source>
</evidence>
<dbReference type="PANTHER" id="PTHR47678:SF4">
    <property type="entry name" value="SHOCK PROTEIN 70 (HSP70)-INTERACTING PROTEIN, PUTATIVE-RELATED"/>
    <property type="match status" value="1"/>
</dbReference>
<dbReference type="PROSITE" id="PS50005">
    <property type="entry name" value="TPR"/>
    <property type="match status" value="2"/>
</dbReference>
<feature type="compositionally biased region" description="Basic and acidic residues" evidence="6">
    <location>
        <begin position="152"/>
        <end position="170"/>
    </location>
</feature>
<evidence type="ECO:0000313" key="8">
    <source>
        <dbReference type="EMBL" id="RWS05514.1"/>
    </source>
</evidence>
<accession>A0A443QR74</accession>
<dbReference type="Gene3D" id="1.25.40.10">
    <property type="entry name" value="Tetratricopeptide repeat domain"/>
    <property type="match status" value="1"/>
</dbReference>
<dbReference type="SMART" id="SM00028">
    <property type="entry name" value="TPR"/>
    <property type="match status" value="3"/>
</dbReference>
<feature type="domain" description="RRM" evidence="7">
    <location>
        <begin position="477"/>
        <end position="549"/>
    </location>
</feature>
<feature type="region of interest" description="Disordered" evidence="6">
    <location>
        <begin position="1"/>
        <end position="43"/>
    </location>
</feature>
<dbReference type="SUPFAM" id="SSF48452">
    <property type="entry name" value="TPR-like"/>
    <property type="match status" value="2"/>
</dbReference>
<feature type="compositionally biased region" description="Low complexity" evidence="6">
    <location>
        <begin position="11"/>
        <end position="38"/>
    </location>
</feature>
<dbReference type="Pfam" id="PF00076">
    <property type="entry name" value="RRM_1"/>
    <property type="match status" value="1"/>
</dbReference>
<dbReference type="GO" id="GO:0003723">
    <property type="term" value="F:RNA binding"/>
    <property type="evidence" value="ECO:0007669"/>
    <property type="project" value="UniProtKB-UniRule"/>
</dbReference>
<dbReference type="Gene3D" id="3.30.70.330">
    <property type="match status" value="1"/>
</dbReference>
<dbReference type="PANTHER" id="PTHR47678">
    <property type="entry name" value="TETRATRICOPEPTIDE REPEAT PROTEIN 31"/>
    <property type="match status" value="1"/>
</dbReference>
<evidence type="ECO:0000256" key="2">
    <source>
        <dbReference type="ARBA" id="ARBA00022803"/>
    </source>
</evidence>